<comment type="function">
    <text evidence="4">Part of the endoplasmic reticulum membrane protein complex (EMC) that enables the energy-independent insertion into endoplasmic reticulum membranes of newly synthesized membrane proteins.</text>
</comment>
<dbReference type="SUPFAM" id="SSF48452">
    <property type="entry name" value="TPR-like"/>
    <property type="match status" value="1"/>
</dbReference>
<keyword evidence="1" id="KW-0677">Repeat</keyword>
<evidence type="ECO:0000256" key="3">
    <source>
        <dbReference type="PROSITE-ProRule" id="PRU00339"/>
    </source>
</evidence>
<dbReference type="PROSITE" id="PS50005">
    <property type="entry name" value="TPR"/>
    <property type="match status" value="1"/>
</dbReference>
<organism evidence="6 7">
    <name type="scientific">Byssochlamys spectabilis</name>
    <name type="common">Paecilomyces variotii</name>
    <dbReference type="NCBI Taxonomy" id="264951"/>
    <lineage>
        <taxon>Eukaryota</taxon>
        <taxon>Fungi</taxon>
        <taxon>Dikarya</taxon>
        <taxon>Ascomycota</taxon>
        <taxon>Pezizomycotina</taxon>
        <taxon>Eurotiomycetes</taxon>
        <taxon>Eurotiomycetidae</taxon>
        <taxon>Eurotiales</taxon>
        <taxon>Thermoascaceae</taxon>
        <taxon>Paecilomyces</taxon>
    </lineage>
</organism>
<dbReference type="Gene3D" id="1.25.40.10">
    <property type="entry name" value="Tetratricopeptide repeat domain"/>
    <property type="match status" value="1"/>
</dbReference>
<dbReference type="InterPro" id="IPR011990">
    <property type="entry name" value="TPR-like_helical_dom_sf"/>
</dbReference>
<comment type="subcellular location">
    <subcellularLocation>
        <location evidence="4">Endoplasmic reticulum membrane</location>
        <topology evidence="4">Peripheral membrane protein</topology>
        <orientation evidence="4">Cytoplasmic side</orientation>
    </subcellularLocation>
</comment>
<accession>A0A443HMR4</accession>
<dbReference type="SMART" id="SM00028">
    <property type="entry name" value="TPR"/>
    <property type="match status" value="2"/>
</dbReference>
<proteinExistence type="inferred from homology"/>
<evidence type="ECO:0000256" key="4">
    <source>
        <dbReference type="RuleBase" id="RU367091"/>
    </source>
</evidence>
<dbReference type="EMBL" id="RCNU01000010">
    <property type="protein sequence ID" value="RWQ93097.1"/>
    <property type="molecule type" value="Genomic_DNA"/>
</dbReference>
<dbReference type="VEuPathDB" id="FungiDB:C8Q69DRAFT_475040"/>
<keyword evidence="4" id="KW-0472">Membrane</keyword>
<dbReference type="RefSeq" id="XP_028482742.1">
    <property type="nucleotide sequence ID" value="XM_028631171.1"/>
</dbReference>
<protein>
    <recommendedName>
        <fullName evidence="4">ER membrane protein complex subunit 2</fullName>
    </recommendedName>
</protein>
<feature type="domain" description="EMC2 TPR-like" evidence="5">
    <location>
        <begin position="80"/>
        <end position="197"/>
    </location>
</feature>
<dbReference type="InterPro" id="IPR019734">
    <property type="entry name" value="TPR_rpt"/>
</dbReference>
<evidence type="ECO:0000256" key="1">
    <source>
        <dbReference type="ARBA" id="ARBA00022737"/>
    </source>
</evidence>
<dbReference type="GeneID" id="39600448"/>
<evidence type="ECO:0000313" key="6">
    <source>
        <dbReference type="EMBL" id="RWQ93097.1"/>
    </source>
</evidence>
<dbReference type="AlphaFoldDB" id="A0A443HMR4"/>
<evidence type="ECO:0000313" key="7">
    <source>
        <dbReference type="Proteomes" id="UP000283841"/>
    </source>
</evidence>
<dbReference type="InterPro" id="IPR055217">
    <property type="entry name" value="TPR_EMC2"/>
</dbReference>
<dbReference type="Pfam" id="PF22890">
    <property type="entry name" value="TPR_EMC2"/>
    <property type="match status" value="1"/>
</dbReference>
<comment type="caution">
    <text evidence="6">The sequence shown here is derived from an EMBL/GenBank/DDBJ whole genome shotgun (WGS) entry which is preliminary data.</text>
</comment>
<sequence>MGSQNLLGPADPATSLRLSQEAPGFLRNNAISNGRFPSFLKSENMGDWIAHEQHLLACLRTGDDKSAHIFLDRLTARFGPSNERVMGLRGLYQEAVAEDGKALEGVLHEYDEILEKQPANVPILKRRIALLRSMSRISDAISALVEFVEAFPTDAEAWCELADLYQSQGMSSQAIFCVEEALLIAPNAWNLHALLGELQYIAAISTHADSEEDQQRLLVNSFRQFCRSVELCDDYLRGFYGIKVTSSYLLDHYLQKPDNKSGKGNDKSLSKDVVERLNILATKKLTDAVEKRQLDIQGPGPGQSELAAVQELLKHH</sequence>
<name>A0A443HMR4_BYSSP</name>
<dbReference type="InterPro" id="IPR039856">
    <property type="entry name" value="EMC2-like"/>
</dbReference>
<gene>
    <name evidence="6" type="ORF">C8Q69DRAFT_475040</name>
</gene>
<comment type="subunit">
    <text evidence="4">Component of the ER membrane protein complex (EMC).</text>
</comment>
<dbReference type="STRING" id="264951.A0A443HMR4"/>
<dbReference type="GO" id="GO:0072546">
    <property type="term" value="C:EMC complex"/>
    <property type="evidence" value="ECO:0007669"/>
    <property type="project" value="UniProtKB-UniRule"/>
</dbReference>
<comment type="similarity">
    <text evidence="4">Belongs to the EMC2 family.</text>
</comment>
<dbReference type="Proteomes" id="UP000283841">
    <property type="component" value="Unassembled WGS sequence"/>
</dbReference>
<keyword evidence="7" id="KW-1185">Reference proteome</keyword>
<dbReference type="PANTHER" id="PTHR12760">
    <property type="entry name" value="TETRATRICOPEPTIDE REPEAT PROTEIN"/>
    <property type="match status" value="1"/>
</dbReference>
<keyword evidence="2 3" id="KW-0802">TPR repeat</keyword>
<feature type="repeat" description="TPR" evidence="3">
    <location>
        <begin position="155"/>
        <end position="188"/>
    </location>
</feature>
<keyword evidence="4" id="KW-0256">Endoplasmic reticulum</keyword>
<evidence type="ECO:0000256" key="2">
    <source>
        <dbReference type="ARBA" id="ARBA00022803"/>
    </source>
</evidence>
<reference evidence="6 7" key="1">
    <citation type="journal article" date="2018" name="Front. Microbiol.">
        <title>Genomic and genetic insights into a cosmopolitan fungus, Paecilomyces variotii (Eurotiales).</title>
        <authorList>
            <person name="Urquhart A.S."/>
            <person name="Mondo S.J."/>
            <person name="Makela M.R."/>
            <person name="Hane J.K."/>
            <person name="Wiebenga A."/>
            <person name="He G."/>
            <person name="Mihaltcheva S."/>
            <person name="Pangilinan J."/>
            <person name="Lipzen A."/>
            <person name="Barry K."/>
            <person name="de Vries R.P."/>
            <person name="Grigoriev I.V."/>
            <person name="Idnurm A."/>
        </authorList>
    </citation>
    <scope>NUCLEOTIDE SEQUENCE [LARGE SCALE GENOMIC DNA]</scope>
    <source>
        <strain evidence="6 7">CBS 101075</strain>
    </source>
</reference>
<evidence type="ECO:0000259" key="5">
    <source>
        <dbReference type="Pfam" id="PF22890"/>
    </source>
</evidence>